<gene>
    <name evidence="2" type="ORF">IWX90DRAFT_9845</name>
</gene>
<reference evidence="2 3" key="1">
    <citation type="journal article" date="2022" name="G3 (Bethesda)">
        <title>Enemy or ally: a genomic approach to elucidate the lifestyle of Phyllosticta citrichinaensis.</title>
        <authorList>
            <person name="Buijs V.A."/>
            <person name="Groenewald J.Z."/>
            <person name="Haridas S."/>
            <person name="LaButti K.M."/>
            <person name="Lipzen A."/>
            <person name="Martin F.M."/>
            <person name="Barry K."/>
            <person name="Grigoriev I.V."/>
            <person name="Crous P.W."/>
            <person name="Seidl M.F."/>
        </authorList>
    </citation>
    <scope>NUCLEOTIDE SEQUENCE [LARGE SCALE GENOMIC DNA]</scope>
    <source>
        <strain evidence="2 3">CBS 129764</strain>
    </source>
</reference>
<feature type="region of interest" description="Disordered" evidence="1">
    <location>
        <begin position="83"/>
        <end position="140"/>
    </location>
</feature>
<evidence type="ECO:0000313" key="3">
    <source>
        <dbReference type="Proteomes" id="UP001456524"/>
    </source>
</evidence>
<keyword evidence="3" id="KW-1185">Reference proteome</keyword>
<feature type="compositionally biased region" description="Polar residues" evidence="1">
    <location>
        <begin position="1"/>
        <end position="15"/>
    </location>
</feature>
<evidence type="ECO:0000313" key="2">
    <source>
        <dbReference type="EMBL" id="KAK8177160.1"/>
    </source>
</evidence>
<dbReference type="EMBL" id="JBBWUH010000001">
    <property type="protein sequence ID" value="KAK8177160.1"/>
    <property type="molecule type" value="Genomic_DNA"/>
</dbReference>
<proteinExistence type="predicted"/>
<feature type="compositionally biased region" description="Polar residues" evidence="1">
    <location>
        <begin position="85"/>
        <end position="109"/>
    </location>
</feature>
<evidence type="ECO:0000256" key="1">
    <source>
        <dbReference type="SAM" id="MobiDB-lite"/>
    </source>
</evidence>
<feature type="region of interest" description="Disordered" evidence="1">
    <location>
        <begin position="1"/>
        <end position="30"/>
    </location>
</feature>
<feature type="region of interest" description="Disordered" evidence="1">
    <location>
        <begin position="165"/>
        <end position="187"/>
    </location>
</feature>
<dbReference type="Proteomes" id="UP001456524">
    <property type="component" value="Unassembled WGS sequence"/>
</dbReference>
<sequence>MLTHEQTLPNPQNPNLALGDSSRSGSDDEQISTTFSQSLVYLHVLSCLPLEGAAQNTRSLPVRLSRSLHESLSALAQSAKRMASSAVSVTTHPPPHSQSARHSVQSQKKGQIPASSHLPLTTKVLPRSRSSSHVQLRQWRPLRPARPARLVSSSPSLLVDHGKVVDQPHRKTSGQRPSGTFDKQTDRQMCRQAGRQAGEKVYSYLIDK</sequence>
<organism evidence="2 3">
    <name type="scientific">Phyllosticta citrichinensis</name>
    <dbReference type="NCBI Taxonomy" id="1130410"/>
    <lineage>
        <taxon>Eukaryota</taxon>
        <taxon>Fungi</taxon>
        <taxon>Dikarya</taxon>
        <taxon>Ascomycota</taxon>
        <taxon>Pezizomycotina</taxon>
        <taxon>Dothideomycetes</taxon>
        <taxon>Dothideomycetes incertae sedis</taxon>
        <taxon>Botryosphaeriales</taxon>
        <taxon>Phyllostictaceae</taxon>
        <taxon>Phyllosticta</taxon>
    </lineage>
</organism>
<accession>A0ABR1Y5U9</accession>
<protein>
    <submittedName>
        <fullName evidence="2">Uncharacterized protein</fullName>
    </submittedName>
</protein>
<comment type="caution">
    <text evidence="2">The sequence shown here is derived from an EMBL/GenBank/DDBJ whole genome shotgun (WGS) entry which is preliminary data.</text>
</comment>
<name>A0ABR1Y5U9_9PEZI</name>